<comment type="similarity">
    <text evidence="5 6">Belongs to the glutamate--cysteine ligase type 2 family. EgtA subfamily.</text>
</comment>
<comment type="catalytic activity">
    <reaction evidence="4 5 6">
        <text>L-cysteine + L-glutamate + ATP = gamma-L-glutamyl-L-cysteine + ADP + phosphate + H(+)</text>
        <dbReference type="Rhea" id="RHEA:13285"/>
        <dbReference type="ChEBI" id="CHEBI:15378"/>
        <dbReference type="ChEBI" id="CHEBI:29985"/>
        <dbReference type="ChEBI" id="CHEBI:30616"/>
        <dbReference type="ChEBI" id="CHEBI:35235"/>
        <dbReference type="ChEBI" id="CHEBI:43474"/>
        <dbReference type="ChEBI" id="CHEBI:58173"/>
        <dbReference type="ChEBI" id="CHEBI:456216"/>
        <dbReference type="EC" id="6.3.2.2"/>
    </reaction>
</comment>
<keyword evidence="1 5" id="KW-0436">Ligase</keyword>
<evidence type="ECO:0000256" key="2">
    <source>
        <dbReference type="ARBA" id="ARBA00022741"/>
    </source>
</evidence>
<dbReference type="InterPro" id="IPR006336">
    <property type="entry name" value="GCS2"/>
</dbReference>
<evidence type="ECO:0000256" key="4">
    <source>
        <dbReference type="ARBA" id="ARBA00048819"/>
    </source>
</evidence>
<dbReference type="SUPFAM" id="SSF55931">
    <property type="entry name" value="Glutamine synthetase/guanido kinase"/>
    <property type="match status" value="1"/>
</dbReference>
<comment type="function">
    <text evidence="5">Catalyzes the synthesis of gamma-glutamylcysteine (gamma-GC). This compound is used as substrate for the biosynthesis of the low-molecular thiol compound ergothioneine.</text>
</comment>
<dbReference type="HAMAP" id="MF_02034">
    <property type="entry name" value="EgtA"/>
    <property type="match status" value="1"/>
</dbReference>
<organism evidence="8 9">
    <name type="scientific">Virgisporangium ochraceum</name>
    <dbReference type="NCBI Taxonomy" id="65505"/>
    <lineage>
        <taxon>Bacteria</taxon>
        <taxon>Bacillati</taxon>
        <taxon>Actinomycetota</taxon>
        <taxon>Actinomycetes</taxon>
        <taxon>Micromonosporales</taxon>
        <taxon>Micromonosporaceae</taxon>
        <taxon>Virgisporangium</taxon>
    </lineage>
</organism>
<dbReference type="NCBIfam" id="TIGR03444">
    <property type="entry name" value="EgtA_Cys_ligase"/>
    <property type="match status" value="1"/>
</dbReference>
<dbReference type="InterPro" id="IPR014746">
    <property type="entry name" value="Gln_synth/guanido_kin_cat_dom"/>
</dbReference>
<keyword evidence="9" id="KW-1185">Reference proteome</keyword>
<dbReference type="PIRSF" id="PIRSF017901">
    <property type="entry name" value="GCL"/>
    <property type="match status" value="1"/>
</dbReference>
<reference evidence="8" key="1">
    <citation type="submission" date="2021-01" db="EMBL/GenBank/DDBJ databases">
        <title>Whole genome shotgun sequence of Virgisporangium ochraceum NBRC 16418.</title>
        <authorList>
            <person name="Komaki H."/>
            <person name="Tamura T."/>
        </authorList>
    </citation>
    <scope>NUCLEOTIDE SEQUENCE</scope>
    <source>
        <strain evidence="8">NBRC 16418</strain>
    </source>
</reference>
<gene>
    <name evidence="8" type="primary">gshA</name>
    <name evidence="5" type="synonym">egtA</name>
    <name evidence="8" type="ORF">Voc01_004590</name>
</gene>
<feature type="region of interest" description="Disordered" evidence="7">
    <location>
        <begin position="65"/>
        <end position="98"/>
    </location>
</feature>
<evidence type="ECO:0000313" key="8">
    <source>
        <dbReference type="EMBL" id="GIJ65542.1"/>
    </source>
</evidence>
<evidence type="ECO:0000256" key="6">
    <source>
        <dbReference type="PIRNR" id="PIRNR017901"/>
    </source>
</evidence>
<evidence type="ECO:0000256" key="7">
    <source>
        <dbReference type="SAM" id="MobiDB-lite"/>
    </source>
</evidence>
<name>A0A8J3ZM76_9ACTN</name>
<proteinExistence type="inferred from homology"/>
<comment type="caution">
    <text evidence="8">The sequence shown here is derived from an EMBL/GenBank/DDBJ whole genome shotgun (WGS) entry which is preliminary data.</text>
</comment>
<dbReference type="GO" id="GO:0052699">
    <property type="term" value="P:ergothioneine biosynthetic process"/>
    <property type="evidence" value="ECO:0007669"/>
    <property type="project" value="UniProtKB-UniRule"/>
</dbReference>
<dbReference type="GO" id="GO:0006750">
    <property type="term" value="P:glutathione biosynthetic process"/>
    <property type="evidence" value="ECO:0007669"/>
    <property type="project" value="UniProtKB-UniRule"/>
</dbReference>
<dbReference type="GO" id="GO:0005524">
    <property type="term" value="F:ATP binding"/>
    <property type="evidence" value="ECO:0007669"/>
    <property type="project" value="UniProtKB-UniRule"/>
</dbReference>
<keyword evidence="2 5" id="KW-0547">Nucleotide-binding</keyword>
<evidence type="ECO:0000256" key="1">
    <source>
        <dbReference type="ARBA" id="ARBA00022598"/>
    </source>
</evidence>
<evidence type="ECO:0000256" key="5">
    <source>
        <dbReference type="HAMAP-Rule" id="MF_02034"/>
    </source>
</evidence>
<dbReference type="InterPro" id="IPR017809">
    <property type="entry name" value="EgtA_Actinobacteria"/>
</dbReference>
<dbReference type="GO" id="GO:0004357">
    <property type="term" value="F:glutamate-cysteine ligase activity"/>
    <property type="evidence" value="ECO:0007669"/>
    <property type="project" value="UniProtKB-UniRule"/>
</dbReference>
<dbReference type="UniPathway" id="UPA01014"/>
<dbReference type="RefSeq" id="WP_203925550.1">
    <property type="nucleotide sequence ID" value="NZ_BOPH01000006.1"/>
</dbReference>
<dbReference type="PANTHER" id="PTHR34378:SF1">
    <property type="entry name" value="GLUTAMATE--CYSTEINE LIGASE, CHLOROPLASTIC"/>
    <property type="match status" value="1"/>
</dbReference>
<dbReference type="EC" id="6.3.2.2" evidence="5"/>
<comment type="pathway">
    <text evidence="5">Amino-acid biosynthesis; ergothioneine biosynthesis.</text>
</comment>
<dbReference type="Proteomes" id="UP000635606">
    <property type="component" value="Unassembled WGS sequence"/>
</dbReference>
<dbReference type="PANTHER" id="PTHR34378">
    <property type="entry name" value="GLUTAMATE--CYSTEINE LIGASE, CHLOROPLASTIC"/>
    <property type="match status" value="1"/>
</dbReference>
<protein>
    <recommendedName>
        <fullName evidence="5">Glutamate--cysteine ligase EgtA</fullName>
        <ecNumber evidence="5">6.3.2.2</ecNumber>
    </recommendedName>
    <alternativeName>
        <fullName evidence="5">Gamma-glutamylcysteine synthase</fullName>
        <shortName evidence="5">GCS</shortName>
        <shortName evidence="5">Gamma-ECS</shortName>
    </alternativeName>
</protein>
<keyword evidence="3 5" id="KW-0067">ATP-binding</keyword>
<dbReference type="Pfam" id="PF04107">
    <property type="entry name" value="GCS2"/>
    <property type="match status" value="1"/>
</dbReference>
<dbReference type="Gene3D" id="3.30.590.20">
    <property type="match status" value="1"/>
</dbReference>
<evidence type="ECO:0000313" key="9">
    <source>
        <dbReference type="Proteomes" id="UP000635606"/>
    </source>
</evidence>
<sequence length="403" mass="43056">MTITVDGTAVVNSVADAEGYIARVCFKTGPPESTGVELEWTVHHRDDPARPLDISALRAALGPHAPLSIDRDSPAAPLPGGSPVTVEPGGQVEISTPPAASPATLYQRVEADIAALQGLLARHGLVLGRNGIDPHRPPAIVVQTPRYAAMTHAFQPYRPYGDAMMRSTAGLQVCVDAGVDPTERWRALHTLGPALLAAFATSRRHAGHDTGWASARMRAWLRLDPRRTAPVYAQGGSVTADAWVRYAMSAPLLCVRRDGDRWKAPPDSTFADWIGGALDTPPTHDDLSYHLTTLFPPVRPRGYLEVRYLDTQPPGEWIAPVAVVMSLLSSSDTIAEAERRAAPAIDRWEAAARHGTADPAIADAARGLLALALENLPVDTPGQASDLIRRRLDSARGTAGETA</sequence>
<accession>A0A8J3ZM76</accession>
<dbReference type="InterPro" id="IPR035434">
    <property type="entry name" value="GCL_bact_plant"/>
</dbReference>
<evidence type="ECO:0000256" key="3">
    <source>
        <dbReference type="ARBA" id="ARBA00022840"/>
    </source>
</evidence>
<dbReference type="EMBL" id="BOPH01000006">
    <property type="protein sequence ID" value="GIJ65542.1"/>
    <property type="molecule type" value="Genomic_DNA"/>
</dbReference>
<dbReference type="AlphaFoldDB" id="A0A8J3ZM76"/>